<keyword evidence="3" id="KW-1185">Reference proteome</keyword>
<dbReference type="GO" id="GO:0071168">
    <property type="term" value="P:protein localization to chromatin"/>
    <property type="evidence" value="ECO:0007669"/>
    <property type="project" value="Ensembl"/>
</dbReference>
<dbReference type="Proteomes" id="UP000233220">
    <property type="component" value="Unplaced"/>
</dbReference>
<dbReference type="OMA" id="VKYGAWY"/>
<dbReference type="GO" id="GO:0005634">
    <property type="term" value="C:nucleus"/>
    <property type="evidence" value="ECO:0007669"/>
    <property type="project" value="Ensembl"/>
</dbReference>
<evidence type="ECO:0000256" key="1">
    <source>
        <dbReference type="ARBA" id="ARBA00005277"/>
    </source>
</evidence>
<dbReference type="Ensembl" id="ENSSBOT00000046885.1">
    <property type="protein sequence ID" value="ENSSBOP00000030000.1"/>
    <property type="gene ID" value="ENSSBOG00000031290.1"/>
</dbReference>
<dbReference type="PANTHER" id="PTHR46449">
    <property type="entry name" value="ZGC:158260"/>
    <property type="match status" value="1"/>
</dbReference>
<accession>A0A2K6UDP8</accession>
<dbReference type="GO" id="GO:0008047">
    <property type="term" value="F:enzyme activator activity"/>
    <property type="evidence" value="ECO:0007669"/>
    <property type="project" value="Ensembl"/>
</dbReference>
<protein>
    <submittedName>
        <fullName evidence="2">Family with sequence similarity 47 member E</fullName>
    </submittedName>
</protein>
<gene>
    <name evidence="2" type="primary">FAM47E</name>
</gene>
<dbReference type="InterPro" id="IPR032743">
    <property type="entry name" value="FAM47"/>
</dbReference>
<dbReference type="GO" id="GO:0000785">
    <property type="term" value="C:chromatin"/>
    <property type="evidence" value="ECO:0007669"/>
    <property type="project" value="Ensembl"/>
</dbReference>
<comment type="similarity">
    <text evidence="1">Belongs to the FAM47 family.</text>
</comment>
<proteinExistence type="inferred from homology"/>
<organism evidence="2 3">
    <name type="scientific">Saimiri boliviensis boliviensis</name>
    <name type="common">Bolivian squirrel monkey</name>
    <dbReference type="NCBI Taxonomy" id="39432"/>
    <lineage>
        <taxon>Eukaryota</taxon>
        <taxon>Metazoa</taxon>
        <taxon>Chordata</taxon>
        <taxon>Craniata</taxon>
        <taxon>Vertebrata</taxon>
        <taxon>Euteleostomi</taxon>
        <taxon>Mammalia</taxon>
        <taxon>Eutheria</taxon>
        <taxon>Euarchontoglires</taxon>
        <taxon>Primates</taxon>
        <taxon>Haplorrhini</taxon>
        <taxon>Platyrrhini</taxon>
        <taxon>Cebidae</taxon>
        <taxon>Saimiriinae</taxon>
        <taxon>Saimiri</taxon>
    </lineage>
</organism>
<name>A0A2K6UDP8_SAIBB</name>
<dbReference type="AlphaFoldDB" id="A0A2K6UDP8"/>
<evidence type="ECO:0000313" key="3">
    <source>
        <dbReference type="Proteomes" id="UP000233220"/>
    </source>
</evidence>
<dbReference type="GeneTree" id="ENSGT00940000162425"/>
<dbReference type="PANTHER" id="PTHR46449:SF3">
    <property type="entry name" value="PROTEIN FAM47E"/>
    <property type="match status" value="1"/>
</dbReference>
<sequence>MADSGQRLGPGTLAPVPEGVNCRSGSFTKQHKNGLKFPTSLNSRQWVFLRKGPEDFKKGCPPCTGLATQVSEEGFLPWIYHRAPQLDPKKRQIKLPKEADLLSKLSPAQPARTAFLEDVEARLTPHPLALHPNLEEAMPTELLLRVLEVLDPDQKLEDTWAYCQDARKGIKEPTKLLKQCSTQVYLGPSKKTSVSNSGQWLYEENPHKMDLPHENSLRLHENGSSAVNEEFILKQFDVDYQTKPSHDELHMVRLNQVPLELKHSVGLSKLQEPESFQKPGYERKLQKPQKPKWVKMRYRAWYLNPKLWKKQRANEPLVDPEVPHKAQEENFKKELQEQEESLADLHGTVAFKDFILSRGYQMPR</sequence>
<dbReference type="GO" id="GO:0045815">
    <property type="term" value="P:transcription initiation-coupled chromatin remodeling"/>
    <property type="evidence" value="ECO:0007669"/>
    <property type="project" value="Ensembl"/>
</dbReference>
<reference evidence="2" key="1">
    <citation type="submission" date="2025-08" db="UniProtKB">
        <authorList>
            <consortium name="Ensembl"/>
        </authorList>
    </citation>
    <scope>IDENTIFICATION</scope>
</reference>
<dbReference type="GO" id="GO:0005737">
    <property type="term" value="C:cytoplasm"/>
    <property type="evidence" value="ECO:0007669"/>
    <property type="project" value="Ensembl"/>
</dbReference>
<dbReference type="Pfam" id="PF14642">
    <property type="entry name" value="FAM47"/>
    <property type="match status" value="1"/>
</dbReference>
<evidence type="ECO:0000313" key="2">
    <source>
        <dbReference type="Ensembl" id="ENSSBOP00000030000.1"/>
    </source>
</evidence>
<reference evidence="2" key="2">
    <citation type="submission" date="2025-09" db="UniProtKB">
        <authorList>
            <consortium name="Ensembl"/>
        </authorList>
    </citation>
    <scope>IDENTIFICATION</scope>
</reference>